<keyword evidence="4" id="KW-1185">Reference proteome</keyword>
<dbReference type="PANTHER" id="PTHR12824">
    <property type="entry name" value="GROUP XII SECRETORY PHOSPHOLIPASE A2 FAMILY MEMBER"/>
    <property type="match status" value="1"/>
</dbReference>
<dbReference type="GO" id="GO:0006644">
    <property type="term" value="P:phospholipid metabolic process"/>
    <property type="evidence" value="ECO:0007669"/>
    <property type="project" value="InterPro"/>
</dbReference>
<dbReference type="GO" id="GO:0004623">
    <property type="term" value="F:phospholipase A2 activity"/>
    <property type="evidence" value="ECO:0007669"/>
    <property type="project" value="InterPro"/>
</dbReference>
<sequence length="126" mass="13771">MTPYPDRTGRCPAGHVPVQNDVPIVPNGCGRPGGFPVDDWIVLDCCNGHDNCYSTCSKSKNTCDDEFHSCMKARCAEVHADSQMDENFCLVRAQTYATTVVILGQGGFDTGTEKHCNCQAQWDPIV</sequence>
<evidence type="ECO:0008006" key="5">
    <source>
        <dbReference type="Google" id="ProtNLM"/>
    </source>
</evidence>
<dbReference type="GO" id="GO:0005509">
    <property type="term" value="F:calcium ion binding"/>
    <property type="evidence" value="ECO:0007669"/>
    <property type="project" value="InterPro"/>
</dbReference>
<dbReference type="EMBL" id="KQ087265">
    <property type="protein sequence ID" value="KLT39267.1"/>
    <property type="molecule type" value="Genomic_DNA"/>
</dbReference>
<gene>
    <name evidence="3" type="ORF">CC85DRAFT_288756</name>
</gene>
<dbReference type="Pfam" id="PF06951">
    <property type="entry name" value="PLA2G12"/>
    <property type="match status" value="1"/>
</dbReference>
<dbReference type="SUPFAM" id="SSF48619">
    <property type="entry name" value="Phospholipase A2, PLA2"/>
    <property type="match status" value="1"/>
</dbReference>
<dbReference type="GeneID" id="28984973"/>
<accession>A0A0J0XDW6</accession>
<keyword evidence="2" id="KW-0964">Secreted</keyword>
<dbReference type="STRING" id="879819.A0A0J0XDW6"/>
<dbReference type="GO" id="GO:0005576">
    <property type="term" value="C:extracellular region"/>
    <property type="evidence" value="ECO:0007669"/>
    <property type="project" value="UniProtKB-SubCell"/>
</dbReference>
<organism evidence="3 4">
    <name type="scientific">Cutaneotrichosporon oleaginosum</name>
    <dbReference type="NCBI Taxonomy" id="879819"/>
    <lineage>
        <taxon>Eukaryota</taxon>
        <taxon>Fungi</taxon>
        <taxon>Dikarya</taxon>
        <taxon>Basidiomycota</taxon>
        <taxon>Agaricomycotina</taxon>
        <taxon>Tremellomycetes</taxon>
        <taxon>Trichosporonales</taxon>
        <taxon>Trichosporonaceae</taxon>
        <taxon>Cutaneotrichosporon</taxon>
    </lineage>
</organism>
<dbReference type="InterPro" id="IPR036444">
    <property type="entry name" value="PLipase_A2_dom_sf"/>
</dbReference>
<name>A0A0J0XDW6_9TREE</name>
<protein>
    <recommendedName>
        <fullName evidence="5">Phospholipase A2 domain-containing protein</fullName>
    </recommendedName>
</protein>
<dbReference type="GO" id="GO:0016042">
    <property type="term" value="P:lipid catabolic process"/>
    <property type="evidence" value="ECO:0007669"/>
    <property type="project" value="InterPro"/>
</dbReference>
<dbReference type="GO" id="GO:0050482">
    <property type="term" value="P:arachidonate secretion"/>
    <property type="evidence" value="ECO:0007669"/>
    <property type="project" value="InterPro"/>
</dbReference>
<dbReference type="OrthoDB" id="5596743at2759"/>
<dbReference type="InterPro" id="IPR033113">
    <property type="entry name" value="PLA2_histidine"/>
</dbReference>
<evidence type="ECO:0000313" key="4">
    <source>
        <dbReference type="Proteomes" id="UP000053611"/>
    </source>
</evidence>
<dbReference type="PANTHER" id="PTHR12824:SF8">
    <property type="entry name" value="GXIVSPLA2, ISOFORM A"/>
    <property type="match status" value="1"/>
</dbReference>
<dbReference type="Proteomes" id="UP000053611">
    <property type="component" value="Unassembled WGS sequence"/>
</dbReference>
<dbReference type="AlphaFoldDB" id="A0A0J0XDW6"/>
<evidence type="ECO:0000256" key="2">
    <source>
        <dbReference type="ARBA" id="ARBA00022525"/>
    </source>
</evidence>
<evidence type="ECO:0000313" key="3">
    <source>
        <dbReference type="EMBL" id="KLT39267.1"/>
    </source>
</evidence>
<dbReference type="Gene3D" id="1.20.90.10">
    <property type="entry name" value="Phospholipase A2 domain"/>
    <property type="match status" value="1"/>
</dbReference>
<proteinExistence type="predicted"/>
<comment type="subcellular location">
    <subcellularLocation>
        <location evidence="1">Secreted</location>
    </subcellularLocation>
</comment>
<dbReference type="PROSITE" id="PS00118">
    <property type="entry name" value="PA2_HIS"/>
    <property type="match status" value="1"/>
</dbReference>
<evidence type="ECO:0000256" key="1">
    <source>
        <dbReference type="ARBA" id="ARBA00004613"/>
    </source>
</evidence>
<dbReference type="InterPro" id="IPR010711">
    <property type="entry name" value="PLA2G12"/>
</dbReference>
<reference evidence="3 4" key="1">
    <citation type="submission" date="2015-03" db="EMBL/GenBank/DDBJ databases">
        <title>Genomics and transcriptomics of the oil-accumulating basidiomycete yeast T. oleaginosus allow insights into substrate utilization and the diverse evolutionary trajectories of mating systems in fungi.</title>
        <authorList>
            <consortium name="DOE Joint Genome Institute"/>
            <person name="Kourist R."/>
            <person name="Kracht O."/>
            <person name="Bracharz F."/>
            <person name="Lipzen A."/>
            <person name="Nolan M."/>
            <person name="Ohm R."/>
            <person name="Grigoriev I."/>
            <person name="Sun S."/>
            <person name="Heitman J."/>
            <person name="Bruck T."/>
            <person name="Nowrousian M."/>
        </authorList>
    </citation>
    <scope>NUCLEOTIDE SEQUENCE [LARGE SCALE GENOMIC DNA]</scope>
    <source>
        <strain evidence="3 4">IBC0246</strain>
    </source>
</reference>